<dbReference type="OrthoDB" id="3694433at2"/>
<feature type="compositionally biased region" description="Polar residues" evidence="1">
    <location>
        <begin position="1"/>
        <end position="22"/>
    </location>
</feature>
<dbReference type="Proteomes" id="UP000192674">
    <property type="component" value="Unassembled WGS sequence"/>
</dbReference>
<dbReference type="EMBL" id="FWXV01000030">
    <property type="protein sequence ID" value="SMD27597.1"/>
    <property type="molecule type" value="Genomic_DNA"/>
</dbReference>
<name>A0A1W2G063_KIBAR</name>
<organism evidence="2 3">
    <name type="scientific">Kibdelosporangium aridum</name>
    <dbReference type="NCBI Taxonomy" id="2030"/>
    <lineage>
        <taxon>Bacteria</taxon>
        <taxon>Bacillati</taxon>
        <taxon>Actinomycetota</taxon>
        <taxon>Actinomycetes</taxon>
        <taxon>Pseudonocardiales</taxon>
        <taxon>Pseudonocardiaceae</taxon>
        <taxon>Kibdelosporangium</taxon>
    </lineage>
</organism>
<dbReference type="AlphaFoldDB" id="A0A1W2G063"/>
<evidence type="ECO:0000313" key="3">
    <source>
        <dbReference type="Proteomes" id="UP000192674"/>
    </source>
</evidence>
<dbReference type="RefSeq" id="WP_084435085.1">
    <property type="nucleotide sequence ID" value="NZ_FWXV01000030.1"/>
</dbReference>
<evidence type="ECO:0000256" key="1">
    <source>
        <dbReference type="SAM" id="MobiDB-lite"/>
    </source>
</evidence>
<feature type="region of interest" description="Disordered" evidence="1">
    <location>
        <begin position="1"/>
        <end position="24"/>
    </location>
</feature>
<gene>
    <name evidence="2" type="ORF">SAMN05661093_11207</name>
</gene>
<sequence>MSNMTEQSTVATSDETTSSQPSAKEIEFTKTVNDMATDQAPQMFAVALEYGAQLDVKIAAWGMAFDEHAYMITEDDNRQFVLADADGALKYFPKTHNVTPRLIWVTPSPITDQN</sequence>
<evidence type="ECO:0000313" key="2">
    <source>
        <dbReference type="EMBL" id="SMD27597.1"/>
    </source>
</evidence>
<accession>A0A1W2G063</accession>
<protein>
    <submittedName>
        <fullName evidence="2">Uncharacterized protein</fullName>
    </submittedName>
</protein>
<keyword evidence="3" id="KW-1185">Reference proteome</keyword>
<proteinExistence type="predicted"/>
<reference evidence="2 3" key="1">
    <citation type="submission" date="2017-04" db="EMBL/GenBank/DDBJ databases">
        <authorList>
            <person name="Afonso C.L."/>
            <person name="Miller P.J."/>
            <person name="Scott M.A."/>
            <person name="Spackman E."/>
            <person name="Goraichik I."/>
            <person name="Dimitrov K.M."/>
            <person name="Suarez D.L."/>
            <person name="Swayne D.E."/>
        </authorList>
    </citation>
    <scope>NUCLEOTIDE SEQUENCE [LARGE SCALE GENOMIC DNA]</scope>
    <source>
        <strain evidence="2 3">DSM 43828</strain>
    </source>
</reference>